<proteinExistence type="predicted"/>
<protein>
    <submittedName>
        <fullName evidence="2">Uncharacterized protein</fullName>
    </submittedName>
</protein>
<keyword evidence="3" id="KW-1185">Reference proteome</keyword>
<gene>
    <name evidence="2" type="ORF">CVT26_007715</name>
</gene>
<reference evidence="2 3" key="1">
    <citation type="journal article" date="2018" name="Evol. Lett.">
        <title>Horizontal gene cluster transfer increased hallucinogenic mushroom diversity.</title>
        <authorList>
            <person name="Reynolds H.T."/>
            <person name="Vijayakumar V."/>
            <person name="Gluck-Thaler E."/>
            <person name="Korotkin H.B."/>
            <person name="Matheny P.B."/>
            <person name="Slot J.C."/>
        </authorList>
    </citation>
    <scope>NUCLEOTIDE SEQUENCE [LARGE SCALE GENOMIC DNA]</scope>
    <source>
        <strain evidence="2 3">SRW20</strain>
    </source>
</reference>
<organism evidence="2 3">
    <name type="scientific">Gymnopilus dilepis</name>
    <dbReference type="NCBI Taxonomy" id="231916"/>
    <lineage>
        <taxon>Eukaryota</taxon>
        <taxon>Fungi</taxon>
        <taxon>Dikarya</taxon>
        <taxon>Basidiomycota</taxon>
        <taxon>Agaricomycotina</taxon>
        <taxon>Agaricomycetes</taxon>
        <taxon>Agaricomycetidae</taxon>
        <taxon>Agaricales</taxon>
        <taxon>Agaricineae</taxon>
        <taxon>Hymenogastraceae</taxon>
        <taxon>Gymnopilus</taxon>
    </lineage>
</organism>
<name>A0A409WWL8_9AGAR</name>
<evidence type="ECO:0000313" key="2">
    <source>
        <dbReference type="EMBL" id="PPQ82913.1"/>
    </source>
</evidence>
<dbReference type="AlphaFoldDB" id="A0A409WWL8"/>
<evidence type="ECO:0000313" key="3">
    <source>
        <dbReference type="Proteomes" id="UP000284706"/>
    </source>
</evidence>
<feature type="region of interest" description="Disordered" evidence="1">
    <location>
        <begin position="1"/>
        <end position="30"/>
    </location>
</feature>
<evidence type="ECO:0000256" key="1">
    <source>
        <dbReference type="SAM" id="MobiDB-lite"/>
    </source>
</evidence>
<accession>A0A409WWL8</accession>
<sequence length="59" mass="6198">MSNRLSSLLFSPPLLSSSTPPSISSSPRLSSASCSICRSTFAPPSTVTADEARVELEIQ</sequence>
<dbReference type="EMBL" id="NHYE01004689">
    <property type="protein sequence ID" value="PPQ82913.1"/>
    <property type="molecule type" value="Genomic_DNA"/>
</dbReference>
<comment type="caution">
    <text evidence="2">The sequence shown here is derived from an EMBL/GenBank/DDBJ whole genome shotgun (WGS) entry which is preliminary data.</text>
</comment>
<dbReference type="Proteomes" id="UP000284706">
    <property type="component" value="Unassembled WGS sequence"/>
</dbReference>
<dbReference type="InParanoid" id="A0A409WWL8"/>